<dbReference type="OrthoDB" id="1684419at2"/>
<protein>
    <submittedName>
        <fullName evidence="1">Uncharacterized protein YuzB, UPF0349 family</fullName>
    </submittedName>
</protein>
<reference evidence="1 2" key="1">
    <citation type="submission" date="2016-11" db="EMBL/GenBank/DDBJ databases">
        <authorList>
            <person name="Jaros S."/>
            <person name="Januszkiewicz K."/>
            <person name="Wedrychowicz H."/>
        </authorList>
    </citation>
    <scope>NUCLEOTIDE SEQUENCE [LARGE SCALE GENOMIC DNA]</scope>
    <source>
        <strain evidence="1 2">DSM 21758</strain>
    </source>
</reference>
<dbReference type="RefSeq" id="WP_072988600.1">
    <property type="nucleotide sequence ID" value="NZ_FQZB01000011.1"/>
</dbReference>
<dbReference type="EMBL" id="FQZB01000011">
    <property type="protein sequence ID" value="SHJ85445.1"/>
    <property type="molecule type" value="Genomic_DNA"/>
</dbReference>
<sequence length="73" mass="8064">MSEILFCSNSLGVEEDEVIEKLKLTLPDSAIDVYGCLGHCSCCGDTPYVLVDKNYIEAETHEELIKKIVVATK</sequence>
<gene>
    <name evidence="1" type="ORF">SAMN02745163_02716</name>
</gene>
<dbReference type="InterPro" id="IPR009910">
    <property type="entry name" value="DUF1450"/>
</dbReference>
<accession>A0A1M6MPL2</accession>
<dbReference type="Proteomes" id="UP000184310">
    <property type="component" value="Unassembled WGS sequence"/>
</dbReference>
<dbReference type="Pfam" id="PF07293">
    <property type="entry name" value="DUF1450"/>
    <property type="match status" value="1"/>
</dbReference>
<dbReference type="AlphaFoldDB" id="A0A1M6MPL2"/>
<keyword evidence="2" id="KW-1185">Reference proteome</keyword>
<evidence type="ECO:0000313" key="1">
    <source>
        <dbReference type="EMBL" id="SHJ85445.1"/>
    </source>
</evidence>
<name>A0A1M6MPL2_9CLOT</name>
<proteinExistence type="predicted"/>
<evidence type="ECO:0000313" key="2">
    <source>
        <dbReference type="Proteomes" id="UP000184310"/>
    </source>
</evidence>
<dbReference type="STRING" id="1121302.SAMN02745163_02716"/>
<organism evidence="1 2">
    <name type="scientific">Clostridium cavendishii DSM 21758</name>
    <dbReference type="NCBI Taxonomy" id="1121302"/>
    <lineage>
        <taxon>Bacteria</taxon>
        <taxon>Bacillati</taxon>
        <taxon>Bacillota</taxon>
        <taxon>Clostridia</taxon>
        <taxon>Eubacteriales</taxon>
        <taxon>Clostridiaceae</taxon>
        <taxon>Clostridium</taxon>
    </lineage>
</organism>